<dbReference type="Pfam" id="PF11855">
    <property type="entry name" value="DUF3375"/>
    <property type="match status" value="1"/>
</dbReference>
<keyword evidence="2" id="KW-1185">Reference proteome</keyword>
<accession>A0A5R9LHG7</accession>
<proteinExistence type="predicted"/>
<dbReference type="InterPro" id="IPR021804">
    <property type="entry name" value="DUF3375"/>
</dbReference>
<dbReference type="EMBL" id="VCHQ01000014">
    <property type="protein sequence ID" value="TLV17781.1"/>
    <property type="molecule type" value="Genomic_DNA"/>
</dbReference>
<dbReference type="RefSeq" id="WP_138360910.1">
    <property type="nucleotide sequence ID" value="NZ_VCHQ01000014.1"/>
</dbReference>
<dbReference type="Proteomes" id="UP000307430">
    <property type="component" value="Unassembled WGS sequence"/>
</dbReference>
<organism evidence="1 2">
    <name type="scientific">Klebsiella indica</name>
    <dbReference type="NCBI Taxonomy" id="2582917"/>
    <lineage>
        <taxon>Bacteria</taxon>
        <taxon>Pseudomonadati</taxon>
        <taxon>Pseudomonadota</taxon>
        <taxon>Gammaproteobacteria</taxon>
        <taxon>Enterobacterales</taxon>
        <taxon>Enterobacteriaceae</taxon>
        <taxon>Klebsiella/Raoultella group</taxon>
        <taxon>Klebsiella</taxon>
    </lineage>
</organism>
<evidence type="ECO:0000313" key="1">
    <source>
        <dbReference type="EMBL" id="TLV17781.1"/>
    </source>
</evidence>
<name>A0A5R9LHG7_9ENTR</name>
<gene>
    <name evidence="1" type="ORF">FE839_11275</name>
</gene>
<comment type="caution">
    <text evidence="1">The sequence shown here is derived from an EMBL/GenBank/DDBJ whole genome shotgun (WGS) entry which is preliminary data.</text>
</comment>
<reference evidence="1 2" key="1">
    <citation type="submission" date="2019-05" db="EMBL/GenBank/DDBJ databases">
        <title>Genome sequence of Klebsiella sp strain TOUT106.</title>
        <authorList>
            <person name="Rahi P."/>
            <person name="Chaudhari D."/>
        </authorList>
    </citation>
    <scope>NUCLEOTIDE SEQUENCE [LARGE SCALE GENOMIC DNA]</scope>
    <source>
        <strain evidence="1 2">TOUT106</strain>
    </source>
</reference>
<sequence>MDFATLDTMRTNHPAWKLLRADSAALIASFLWQAFSLPNARSIPQEELTEKLEDTLYILRQQYGDNFYPRPARDYLNDWAAPERGWLRKFYPPGDDTPWFDLTPATEKALSWLDKLSDSAFIGTESRLVTLFELLKQVISGSENNPQLRIQELEQQRDNIDAEIAAIRKGKLTLLDSTAQKERFQQIVHLSRELLSDFRQVEHNFRQLDRNVRERIALWNGTKGDLLTQVLGERDAITESDQGRSFRAFWDFLMSQTRQEELSRLLEKLLSLDAIAETHPDHRFKRIHYDWLEAGENTQRTVAQLSQQLRRFLDDQAWLENKRIMEILHNIEHHAVALKSLPPEGDIMNISDPQPQIILPCERPLYTPPVKTKIIQQVLEQGDESIDIDILFSQITIDKSRLLHNIRKVLQTRSQISLQALLSLYPLQQGLAELVTYIQLASESTTATFDESSSETVYWLTASGEKKAAHINTVIFTRTKEAGHGAE</sequence>
<dbReference type="AlphaFoldDB" id="A0A5R9LHG7"/>
<protein>
    <submittedName>
        <fullName evidence="1">DUF3375 domain-containing protein</fullName>
    </submittedName>
</protein>
<evidence type="ECO:0000313" key="2">
    <source>
        <dbReference type="Proteomes" id="UP000307430"/>
    </source>
</evidence>